<organism evidence="1 2">
    <name type="scientific">Rheinheimera aquimaris</name>
    <dbReference type="NCBI Taxonomy" id="412437"/>
    <lineage>
        <taxon>Bacteria</taxon>
        <taxon>Pseudomonadati</taxon>
        <taxon>Pseudomonadota</taxon>
        <taxon>Gammaproteobacteria</taxon>
        <taxon>Chromatiales</taxon>
        <taxon>Chromatiaceae</taxon>
        <taxon>Rheinheimera</taxon>
    </lineage>
</organism>
<dbReference type="InterPro" id="IPR009045">
    <property type="entry name" value="Zn_M74/Hedgehog-like"/>
</dbReference>
<dbReference type="Proteomes" id="UP001501169">
    <property type="component" value="Unassembled WGS sequence"/>
</dbReference>
<accession>A0ABN1E7W2</accession>
<reference evidence="1 2" key="1">
    <citation type="journal article" date="2019" name="Int. J. Syst. Evol. Microbiol.">
        <title>The Global Catalogue of Microorganisms (GCM) 10K type strain sequencing project: providing services to taxonomists for standard genome sequencing and annotation.</title>
        <authorList>
            <consortium name="The Broad Institute Genomics Platform"/>
            <consortium name="The Broad Institute Genome Sequencing Center for Infectious Disease"/>
            <person name="Wu L."/>
            <person name="Ma J."/>
        </authorList>
    </citation>
    <scope>NUCLEOTIDE SEQUENCE [LARGE SCALE GENOMIC DNA]</scope>
    <source>
        <strain evidence="1 2">JCM 14331</strain>
    </source>
</reference>
<protein>
    <recommendedName>
        <fullName evidence="3">Peptidase M15</fullName>
    </recommendedName>
</protein>
<comment type="caution">
    <text evidence="1">The sequence shown here is derived from an EMBL/GenBank/DDBJ whole genome shotgun (WGS) entry which is preliminary data.</text>
</comment>
<dbReference type="SUPFAM" id="SSF55166">
    <property type="entry name" value="Hedgehog/DD-peptidase"/>
    <property type="match status" value="1"/>
</dbReference>
<dbReference type="EMBL" id="BAAAEO010000005">
    <property type="protein sequence ID" value="GAA0561042.1"/>
    <property type="molecule type" value="Genomic_DNA"/>
</dbReference>
<evidence type="ECO:0000313" key="2">
    <source>
        <dbReference type="Proteomes" id="UP001501169"/>
    </source>
</evidence>
<gene>
    <name evidence="1" type="ORF">GCM10009098_31400</name>
</gene>
<sequence length="180" mass="20350">MQSFDEIYAQLLNWHRAKHQFAGDNTPSAASERFLAQLTNQILLPVAEHFGQLTITYGFTGPTLSRYIQRLSPAGTAPGLDQHACTEFNSKGSTICHRPGAACDFIVQGYEQRMHLVVQFICQQLSFDKLYFYGRNRPIHISVSDEPLRHLQIMQQSEYGRRYPGKKAFGDSAIALAKEL</sequence>
<dbReference type="RefSeq" id="WP_226767946.1">
    <property type="nucleotide sequence ID" value="NZ_BAAAEO010000005.1"/>
</dbReference>
<evidence type="ECO:0008006" key="3">
    <source>
        <dbReference type="Google" id="ProtNLM"/>
    </source>
</evidence>
<proteinExistence type="predicted"/>
<keyword evidence="2" id="KW-1185">Reference proteome</keyword>
<evidence type="ECO:0000313" key="1">
    <source>
        <dbReference type="EMBL" id="GAA0561042.1"/>
    </source>
</evidence>
<name>A0ABN1E7W2_9GAMM</name>